<organism evidence="22 23">
    <name type="scientific">Triticum turgidum subsp. durum</name>
    <name type="common">Durum wheat</name>
    <name type="synonym">Triticum durum</name>
    <dbReference type="NCBI Taxonomy" id="4567"/>
    <lineage>
        <taxon>Eukaryota</taxon>
        <taxon>Viridiplantae</taxon>
        <taxon>Streptophyta</taxon>
        <taxon>Embryophyta</taxon>
        <taxon>Tracheophyta</taxon>
        <taxon>Spermatophyta</taxon>
        <taxon>Magnoliopsida</taxon>
        <taxon>Liliopsida</taxon>
        <taxon>Poales</taxon>
        <taxon>Poaceae</taxon>
        <taxon>BOP clade</taxon>
        <taxon>Pooideae</taxon>
        <taxon>Triticodae</taxon>
        <taxon>Triticeae</taxon>
        <taxon>Triticinae</taxon>
        <taxon>Triticum</taxon>
    </lineage>
</organism>
<evidence type="ECO:0000256" key="10">
    <source>
        <dbReference type="ARBA" id="ARBA00022741"/>
    </source>
</evidence>
<evidence type="ECO:0000256" key="7">
    <source>
        <dbReference type="ARBA" id="ARBA00022692"/>
    </source>
</evidence>
<evidence type="ECO:0000256" key="3">
    <source>
        <dbReference type="ARBA" id="ARBA00022527"/>
    </source>
</evidence>
<keyword evidence="10 18" id="KW-0547">Nucleotide-binding</keyword>
<dbReference type="InterPro" id="IPR008271">
    <property type="entry name" value="Ser/Thr_kinase_AS"/>
</dbReference>
<dbReference type="GO" id="GO:0004674">
    <property type="term" value="F:protein serine/threonine kinase activity"/>
    <property type="evidence" value="ECO:0007669"/>
    <property type="project" value="UniProtKB-KW"/>
</dbReference>
<evidence type="ECO:0000256" key="14">
    <source>
        <dbReference type="ARBA" id="ARBA00023136"/>
    </source>
</evidence>
<evidence type="ECO:0000256" key="15">
    <source>
        <dbReference type="ARBA" id="ARBA00023170"/>
    </source>
</evidence>
<dbReference type="Pfam" id="PF13855">
    <property type="entry name" value="LRR_8"/>
    <property type="match status" value="1"/>
</dbReference>
<dbReference type="InterPro" id="IPR032675">
    <property type="entry name" value="LRR_dom_sf"/>
</dbReference>
<dbReference type="GO" id="GO:0005886">
    <property type="term" value="C:plasma membrane"/>
    <property type="evidence" value="ECO:0007669"/>
    <property type="project" value="UniProtKB-SubCell"/>
</dbReference>
<dbReference type="SUPFAM" id="SSF56112">
    <property type="entry name" value="Protein kinase-like (PK-like)"/>
    <property type="match status" value="1"/>
</dbReference>
<dbReference type="EMBL" id="LT934117">
    <property type="protein sequence ID" value="VAH92279.1"/>
    <property type="molecule type" value="Genomic_DNA"/>
</dbReference>
<dbReference type="Proteomes" id="UP000324705">
    <property type="component" value="Chromosome 4A"/>
</dbReference>
<keyword evidence="12 18" id="KW-0067">ATP-binding</keyword>
<evidence type="ECO:0000256" key="13">
    <source>
        <dbReference type="ARBA" id="ARBA00022989"/>
    </source>
</evidence>
<keyword evidence="11" id="KW-0418">Kinase</keyword>
<evidence type="ECO:0000313" key="23">
    <source>
        <dbReference type="Proteomes" id="UP000324705"/>
    </source>
</evidence>
<evidence type="ECO:0000256" key="18">
    <source>
        <dbReference type="PROSITE-ProRule" id="PRU10141"/>
    </source>
</evidence>
<accession>A0A9R0SDL4</accession>
<evidence type="ECO:0000256" key="20">
    <source>
        <dbReference type="SAM" id="Phobius"/>
    </source>
</evidence>
<dbReference type="InterPro" id="IPR017441">
    <property type="entry name" value="Protein_kinase_ATP_BS"/>
</dbReference>
<evidence type="ECO:0000256" key="17">
    <source>
        <dbReference type="ARBA" id="ARBA00048679"/>
    </source>
</evidence>
<dbReference type="GO" id="GO:0005524">
    <property type="term" value="F:ATP binding"/>
    <property type="evidence" value="ECO:0007669"/>
    <property type="project" value="UniProtKB-UniRule"/>
</dbReference>
<evidence type="ECO:0000256" key="1">
    <source>
        <dbReference type="ARBA" id="ARBA00004162"/>
    </source>
</evidence>
<evidence type="ECO:0000256" key="19">
    <source>
        <dbReference type="SAM" id="MobiDB-lite"/>
    </source>
</evidence>
<dbReference type="AlphaFoldDB" id="A0A9R0SDL4"/>
<dbReference type="InterPro" id="IPR001611">
    <property type="entry name" value="Leu-rich_rpt"/>
</dbReference>
<evidence type="ECO:0000256" key="11">
    <source>
        <dbReference type="ARBA" id="ARBA00022777"/>
    </source>
</evidence>
<dbReference type="SUPFAM" id="SSF52058">
    <property type="entry name" value="L domain-like"/>
    <property type="match status" value="1"/>
</dbReference>
<keyword evidence="13 20" id="KW-1133">Transmembrane helix</keyword>
<keyword evidence="15" id="KW-0675">Receptor</keyword>
<feature type="compositionally biased region" description="Low complexity" evidence="19">
    <location>
        <begin position="838"/>
        <end position="848"/>
    </location>
</feature>
<keyword evidence="3" id="KW-0723">Serine/threonine-protein kinase</keyword>
<proteinExistence type="predicted"/>
<dbReference type="PANTHER" id="PTHR45631">
    <property type="entry name" value="OS07G0107800 PROTEIN-RELATED"/>
    <property type="match status" value="1"/>
</dbReference>
<feature type="region of interest" description="Disordered" evidence="19">
    <location>
        <begin position="837"/>
        <end position="875"/>
    </location>
</feature>
<dbReference type="Gene3D" id="3.80.10.10">
    <property type="entry name" value="Ribonuclease Inhibitor"/>
    <property type="match status" value="1"/>
</dbReference>
<dbReference type="Gramene" id="TRITD4Av1G136740.4">
    <property type="protein sequence ID" value="TRITD4Av1G136740.4"/>
    <property type="gene ID" value="TRITD4Av1G136740"/>
</dbReference>
<dbReference type="FunFam" id="3.30.200.20:FF:000394">
    <property type="entry name" value="Leucine-rich repeat receptor-like protein kinase"/>
    <property type="match status" value="1"/>
</dbReference>
<keyword evidence="4" id="KW-0597">Phosphoprotein</keyword>
<keyword evidence="9" id="KW-0677">Repeat</keyword>
<keyword evidence="7 20" id="KW-0812">Transmembrane</keyword>
<comment type="subcellular location">
    <subcellularLocation>
        <location evidence="1">Cell membrane</location>
        <topology evidence="1">Single-pass membrane protein</topology>
    </subcellularLocation>
</comment>
<feature type="domain" description="Protein kinase" evidence="21">
    <location>
        <begin position="562"/>
        <end position="834"/>
    </location>
</feature>
<dbReference type="Gene3D" id="1.10.510.10">
    <property type="entry name" value="Transferase(Phosphotransferase) domain 1"/>
    <property type="match status" value="1"/>
</dbReference>
<feature type="transmembrane region" description="Helical" evidence="20">
    <location>
        <begin position="507"/>
        <end position="531"/>
    </location>
</feature>
<keyword evidence="6" id="KW-0808">Transferase</keyword>
<evidence type="ECO:0000256" key="8">
    <source>
        <dbReference type="ARBA" id="ARBA00022729"/>
    </source>
</evidence>
<dbReference type="PRINTS" id="PR00019">
    <property type="entry name" value="LEURICHRPT"/>
</dbReference>
<dbReference type="PANTHER" id="PTHR45631:SF95">
    <property type="entry name" value="PROTEIN KINASE DOMAIN-CONTAINING PROTEIN"/>
    <property type="match status" value="1"/>
</dbReference>
<evidence type="ECO:0000256" key="12">
    <source>
        <dbReference type="ARBA" id="ARBA00022840"/>
    </source>
</evidence>
<dbReference type="InterPro" id="IPR024788">
    <property type="entry name" value="Malectin-like_Carb-bd_dom"/>
</dbReference>
<comment type="catalytic activity">
    <reaction evidence="16">
        <text>L-threonyl-[protein] + ATP = O-phospho-L-threonyl-[protein] + ADP + H(+)</text>
        <dbReference type="Rhea" id="RHEA:46608"/>
        <dbReference type="Rhea" id="RHEA-COMP:11060"/>
        <dbReference type="Rhea" id="RHEA-COMP:11605"/>
        <dbReference type="ChEBI" id="CHEBI:15378"/>
        <dbReference type="ChEBI" id="CHEBI:30013"/>
        <dbReference type="ChEBI" id="CHEBI:30616"/>
        <dbReference type="ChEBI" id="CHEBI:61977"/>
        <dbReference type="ChEBI" id="CHEBI:456216"/>
        <dbReference type="EC" id="2.7.11.1"/>
    </reaction>
</comment>
<keyword evidence="8" id="KW-0732">Signal</keyword>
<evidence type="ECO:0000256" key="9">
    <source>
        <dbReference type="ARBA" id="ARBA00022737"/>
    </source>
</evidence>
<evidence type="ECO:0000259" key="21">
    <source>
        <dbReference type="PROSITE" id="PS50011"/>
    </source>
</evidence>
<dbReference type="Pfam" id="PF12819">
    <property type="entry name" value="Malectin_like"/>
    <property type="match status" value="1"/>
</dbReference>
<evidence type="ECO:0000256" key="16">
    <source>
        <dbReference type="ARBA" id="ARBA00047899"/>
    </source>
</evidence>
<keyword evidence="14 20" id="KW-0472">Membrane</keyword>
<evidence type="ECO:0000256" key="2">
    <source>
        <dbReference type="ARBA" id="ARBA00012513"/>
    </source>
</evidence>
<sequence>MLPRHGFISIDCGYTANQTYTDSRTGISYASDEGYIDAGLIHPVDKSNLQTDLADRYLNLCFFPSGERNCYTLRFFTLGGKYLVRAAFGYGDYDKLNKNPTFDLYFGVNYWTTVTIVSSSTAYVFEIIAVCPADFLQICLVNKGSGTPFISGLDLRSLTSDLYLEANVTQSLVLLSFFRDTVGFGPNRYHFGTNYQHIRFPDDPYDRMWQRYENVDGWTDVPNKSNGEIKNSTNDNYDAPSAVMRSASTPVNDSRMDLSWSSDSSMNVGVDPKFFLVLYFAELEAVQELRQFDVSVDNNPLASAFSPKFLLPTVLSGIVQGSNEHSVSLVATSNLALQPLINAMEIYMVRPVNESNSLDANAMMTIQEKFSVKKNWVGDPCAPISFAWNGLNCSYTTNSPPRITALNMSSSGLVGEIDASFGQLTLLQHLDLSHNSLSGSIPVFLGQVPALQFLDLSSNNLSGSIPWSLLEKTQRGLLTLRVDNNPGLCGNNTCNPIQKKRRNKTKLLQIVISVIVAVSLLVLAVFLFVIWDRRKKRPDLAHSTNTFENRRFTYKELKHITNNFNSVIGRGGFGLVYVGCLENGALVAVKMRSETSSQGNTEFLAEAQHLARVHHKNLVSLIGYCKDKKHLSLVYEYMDEGNLEDRLRGQESLNWLQRLKIALDSAHGLEYLHKSCSPPLIHRDVKTGNILLTTNLQAKLSDFGLTRAFSSEMVTHMTTRPAGTLGYLDPEYYATSHLSEKSDVYSFGVVLLVLITGQRAIITISDTERNNITIWARHGLSEGDIDSVIDPRIRGDCDINSVWKVAELALQCTQHTGRDRPTMTEVAEGISESLQLETSSRSMRCSSSGTGGSALADGEPVGALETELIGETSAR</sequence>
<reference evidence="22 23" key="1">
    <citation type="submission" date="2017-09" db="EMBL/GenBank/DDBJ databases">
        <authorList>
            <consortium name="International Durum Wheat Genome Sequencing Consortium (IDWGSC)"/>
            <person name="Milanesi L."/>
        </authorList>
    </citation>
    <scope>NUCLEOTIDE SEQUENCE [LARGE SCALE GENOMIC DNA]</scope>
    <source>
        <strain evidence="23">cv. Svevo</strain>
    </source>
</reference>
<dbReference type="PROSITE" id="PS50011">
    <property type="entry name" value="PROTEIN_KINASE_DOM"/>
    <property type="match status" value="1"/>
</dbReference>
<dbReference type="FunFam" id="3.80.10.10:FF:000129">
    <property type="entry name" value="Leucine-rich repeat receptor-like kinase"/>
    <property type="match status" value="1"/>
</dbReference>
<dbReference type="PROSITE" id="PS00107">
    <property type="entry name" value="PROTEIN_KINASE_ATP"/>
    <property type="match status" value="1"/>
</dbReference>
<dbReference type="CDD" id="cd14066">
    <property type="entry name" value="STKc_IRAK"/>
    <property type="match status" value="1"/>
</dbReference>
<dbReference type="FunFam" id="1.10.510.10:FF:000146">
    <property type="entry name" value="LRR receptor-like serine/threonine-protein kinase IOS1"/>
    <property type="match status" value="1"/>
</dbReference>
<dbReference type="Gene3D" id="3.30.200.20">
    <property type="entry name" value="Phosphorylase Kinase, domain 1"/>
    <property type="match status" value="1"/>
</dbReference>
<evidence type="ECO:0000313" key="22">
    <source>
        <dbReference type="EMBL" id="VAH92279.1"/>
    </source>
</evidence>
<dbReference type="InterPro" id="IPR001245">
    <property type="entry name" value="Ser-Thr/Tyr_kinase_cat_dom"/>
</dbReference>
<evidence type="ECO:0000256" key="5">
    <source>
        <dbReference type="ARBA" id="ARBA00022614"/>
    </source>
</evidence>
<keyword evidence="23" id="KW-1185">Reference proteome</keyword>
<feature type="binding site" evidence="18">
    <location>
        <position position="590"/>
    </location>
    <ligand>
        <name>ATP</name>
        <dbReference type="ChEBI" id="CHEBI:30616"/>
    </ligand>
</feature>
<dbReference type="Pfam" id="PF07714">
    <property type="entry name" value="PK_Tyr_Ser-Thr"/>
    <property type="match status" value="1"/>
</dbReference>
<dbReference type="InterPro" id="IPR000719">
    <property type="entry name" value="Prot_kinase_dom"/>
</dbReference>
<protein>
    <recommendedName>
        <fullName evidence="2">non-specific serine/threonine protein kinase</fullName>
        <ecNumber evidence="2">2.7.11.1</ecNumber>
    </recommendedName>
</protein>
<comment type="catalytic activity">
    <reaction evidence="17">
        <text>L-seryl-[protein] + ATP = O-phospho-L-seryl-[protein] + ADP + H(+)</text>
        <dbReference type="Rhea" id="RHEA:17989"/>
        <dbReference type="Rhea" id="RHEA-COMP:9863"/>
        <dbReference type="Rhea" id="RHEA-COMP:11604"/>
        <dbReference type="ChEBI" id="CHEBI:15378"/>
        <dbReference type="ChEBI" id="CHEBI:29999"/>
        <dbReference type="ChEBI" id="CHEBI:30616"/>
        <dbReference type="ChEBI" id="CHEBI:83421"/>
        <dbReference type="ChEBI" id="CHEBI:456216"/>
        <dbReference type="EC" id="2.7.11.1"/>
    </reaction>
</comment>
<name>A0A9R0SDL4_TRITD</name>
<dbReference type="SMART" id="SM00220">
    <property type="entry name" value="S_TKc"/>
    <property type="match status" value="1"/>
</dbReference>
<dbReference type="EC" id="2.7.11.1" evidence="2"/>
<evidence type="ECO:0000256" key="6">
    <source>
        <dbReference type="ARBA" id="ARBA00022679"/>
    </source>
</evidence>
<keyword evidence="5" id="KW-0433">Leucine-rich repeat</keyword>
<dbReference type="InterPro" id="IPR011009">
    <property type="entry name" value="Kinase-like_dom_sf"/>
</dbReference>
<dbReference type="PROSITE" id="PS00108">
    <property type="entry name" value="PROTEIN_KINASE_ST"/>
    <property type="match status" value="1"/>
</dbReference>
<gene>
    <name evidence="22" type="ORF">TRITD_4Av1G136740</name>
</gene>
<evidence type="ECO:0000256" key="4">
    <source>
        <dbReference type="ARBA" id="ARBA00022553"/>
    </source>
</evidence>